<evidence type="ECO:0000259" key="1">
    <source>
        <dbReference type="SMART" id="SM01073"/>
    </source>
</evidence>
<evidence type="ECO:0000313" key="3">
    <source>
        <dbReference type="Proteomes" id="UP001362999"/>
    </source>
</evidence>
<dbReference type="InterPro" id="IPR003338">
    <property type="entry name" value="CDC4_N-term_subdom"/>
</dbReference>
<protein>
    <recommendedName>
        <fullName evidence="1">CDC48 N-terminal subdomain domain-containing protein</fullName>
    </recommendedName>
</protein>
<dbReference type="EMBL" id="JAWWNJ010000021">
    <property type="protein sequence ID" value="KAK7034096.1"/>
    <property type="molecule type" value="Genomic_DNA"/>
</dbReference>
<evidence type="ECO:0000313" key="2">
    <source>
        <dbReference type="EMBL" id="KAK7034096.1"/>
    </source>
</evidence>
<dbReference type="SMART" id="SM01073">
    <property type="entry name" value="CDC48_N"/>
    <property type="match status" value="1"/>
</dbReference>
<comment type="caution">
    <text evidence="2">The sequence shown here is derived from an EMBL/GenBank/DDBJ whole genome shotgun (WGS) entry which is preliminary data.</text>
</comment>
<keyword evidence="3" id="KW-1185">Reference proteome</keyword>
<dbReference type="AlphaFoldDB" id="A0AAW0C348"/>
<dbReference type="SUPFAM" id="SSF50692">
    <property type="entry name" value="ADC-like"/>
    <property type="match status" value="1"/>
</dbReference>
<reference evidence="2 3" key="1">
    <citation type="journal article" date="2024" name="J Genomics">
        <title>Draft genome sequencing and assembly of Favolaschia claudopus CIRM-BRFM 2984 isolated from oak limbs.</title>
        <authorList>
            <person name="Navarro D."/>
            <person name="Drula E."/>
            <person name="Chaduli D."/>
            <person name="Cazenave R."/>
            <person name="Ahrendt S."/>
            <person name="Wang J."/>
            <person name="Lipzen A."/>
            <person name="Daum C."/>
            <person name="Barry K."/>
            <person name="Grigoriev I.V."/>
            <person name="Favel A."/>
            <person name="Rosso M.N."/>
            <person name="Martin F."/>
        </authorList>
    </citation>
    <scope>NUCLEOTIDE SEQUENCE [LARGE SCALE GENOMIC DNA]</scope>
    <source>
        <strain evidence="2 3">CIRM-BRFM 2984</strain>
    </source>
</reference>
<dbReference type="InterPro" id="IPR009010">
    <property type="entry name" value="Asp_de-COase-like_dom_sf"/>
</dbReference>
<sequence length="176" mass="19549">MATANLFPNDFAPSFPDVHLTNGLQIMSKFPRHVRQLAEDFAYPQKLSGRCHIIGRIHIVGKPIDSLTSTTGVYRMCLTVSSAALQPTTPFTPNRLLVDETATDDNSVATRNPNTMEVLRGKKRRNTVLICLSSDDVEEGRVQLNKVARSNLRVKLGDLVGIHPAVRRLGRGFDWV</sequence>
<proteinExistence type="predicted"/>
<organism evidence="2 3">
    <name type="scientific">Favolaschia claudopus</name>
    <dbReference type="NCBI Taxonomy" id="2862362"/>
    <lineage>
        <taxon>Eukaryota</taxon>
        <taxon>Fungi</taxon>
        <taxon>Dikarya</taxon>
        <taxon>Basidiomycota</taxon>
        <taxon>Agaricomycotina</taxon>
        <taxon>Agaricomycetes</taxon>
        <taxon>Agaricomycetidae</taxon>
        <taxon>Agaricales</taxon>
        <taxon>Marasmiineae</taxon>
        <taxon>Mycenaceae</taxon>
        <taxon>Favolaschia</taxon>
    </lineage>
</organism>
<dbReference type="FunFam" id="2.40.40.20:FF:000003">
    <property type="entry name" value="Transitional endoplasmic reticulum ATPase"/>
    <property type="match status" value="1"/>
</dbReference>
<dbReference type="Gene3D" id="2.40.40.20">
    <property type="match status" value="1"/>
</dbReference>
<dbReference type="Proteomes" id="UP001362999">
    <property type="component" value="Unassembled WGS sequence"/>
</dbReference>
<feature type="domain" description="CDC48 N-terminal subdomain" evidence="1">
    <location>
        <begin position="95"/>
        <end position="166"/>
    </location>
</feature>
<dbReference type="Pfam" id="PF02359">
    <property type="entry name" value="CDC48_N"/>
    <property type="match status" value="1"/>
</dbReference>
<gene>
    <name evidence="2" type="ORF">R3P38DRAFT_3496323</name>
</gene>
<accession>A0AAW0C348</accession>
<name>A0AAW0C348_9AGAR</name>